<name>A0A2G8T8Q7_9BURK</name>
<dbReference type="OrthoDB" id="9809379at2"/>
<comment type="similarity">
    <text evidence="1">Belongs to the AAA ATPase family.</text>
</comment>
<feature type="domain" description="AAA+ ATPase" evidence="4">
    <location>
        <begin position="121"/>
        <end position="253"/>
    </location>
</feature>
<gene>
    <name evidence="5" type="ORF">CR105_26350</name>
</gene>
<dbReference type="InterPro" id="IPR003959">
    <property type="entry name" value="ATPase_AAA_core"/>
</dbReference>
<evidence type="ECO:0000259" key="4">
    <source>
        <dbReference type="SMART" id="SM00382"/>
    </source>
</evidence>
<accession>A0A2G8T8Q7</accession>
<evidence type="ECO:0000256" key="3">
    <source>
        <dbReference type="ARBA" id="ARBA00022840"/>
    </source>
</evidence>
<proteinExistence type="inferred from homology"/>
<comment type="caution">
    <text evidence="5">The sequence shown here is derived from an EMBL/GenBank/DDBJ whole genome shotgun (WGS) entry which is preliminary data.</text>
</comment>
<dbReference type="GO" id="GO:0016887">
    <property type="term" value="F:ATP hydrolysis activity"/>
    <property type="evidence" value="ECO:0007669"/>
    <property type="project" value="InterPro"/>
</dbReference>
<protein>
    <submittedName>
        <fullName evidence="5">AAA family ATPase</fullName>
    </submittedName>
</protein>
<dbReference type="InterPro" id="IPR003593">
    <property type="entry name" value="AAA+_ATPase"/>
</dbReference>
<evidence type="ECO:0000256" key="1">
    <source>
        <dbReference type="ARBA" id="ARBA00006914"/>
    </source>
</evidence>
<dbReference type="InterPro" id="IPR027417">
    <property type="entry name" value="P-loop_NTPase"/>
</dbReference>
<evidence type="ECO:0000313" key="5">
    <source>
        <dbReference type="EMBL" id="PIL42048.1"/>
    </source>
</evidence>
<dbReference type="RefSeq" id="WP_099793829.1">
    <property type="nucleotide sequence ID" value="NZ_JBHLYV010000082.1"/>
</dbReference>
<dbReference type="Gene3D" id="3.40.50.300">
    <property type="entry name" value="P-loop containing nucleotide triphosphate hydrolases"/>
    <property type="match status" value="1"/>
</dbReference>
<dbReference type="EMBL" id="PDOC01000040">
    <property type="protein sequence ID" value="PIL42048.1"/>
    <property type="molecule type" value="Genomic_DNA"/>
</dbReference>
<dbReference type="SUPFAM" id="SSF52540">
    <property type="entry name" value="P-loop containing nucleoside triphosphate hydrolases"/>
    <property type="match status" value="1"/>
</dbReference>
<dbReference type="AlphaFoldDB" id="A0A2G8T8Q7"/>
<dbReference type="Proteomes" id="UP000230390">
    <property type="component" value="Unassembled WGS sequence"/>
</dbReference>
<keyword evidence="3" id="KW-0067">ATP-binding</keyword>
<evidence type="ECO:0000256" key="2">
    <source>
        <dbReference type="ARBA" id="ARBA00022741"/>
    </source>
</evidence>
<evidence type="ECO:0000313" key="6">
    <source>
        <dbReference type="Proteomes" id="UP000230390"/>
    </source>
</evidence>
<dbReference type="SMART" id="SM00382">
    <property type="entry name" value="AAA"/>
    <property type="match status" value="1"/>
</dbReference>
<dbReference type="PANTHER" id="PTHR23073">
    <property type="entry name" value="26S PROTEASOME REGULATORY SUBUNIT"/>
    <property type="match status" value="1"/>
</dbReference>
<reference evidence="5" key="1">
    <citation type="submission" date="2017-10" db="EMBL/GenBank/DDBJ databases">
        <title>Massilia psychrophilum sp. nov., a novel purple-pigmented bacterium isolated from Tianshan glacier, Xinjiang Municipality, China.</title>
        <authorList>
            <person name="Wang H."/>
        </authorList>
    </citation>
    <scope>NUCLEOTIDE SEQUENCE [LARGE SCALE GENOMIC DNA]</scope>
    <source>
        <strain evidence="5">JCM 30074</strain>
    </source>
</reference>
<dbReference type="Pfam" id="PF00004">
    <property type="entry name" value="AAA"/>
    <property type="match status" value="1"/>
</dbReference>
<keyword evidence="2" id="KW-0547">Nucleotide-binding</keyword>
<organism evidence="5 6">
    <name type="scientific">Massilia eurypsychrophila</name>
    <dbReference type="NCBI Taxonomy" id="1485217"/>
    <lineage>
        <taxon>Bacteria</taxon>
        <taxon>Pseudomonadati</taxon>
        <taxon>Pseudomonadota</taxon>
        <taxon>Betaproteobacteria</taxon>
        <taxon>Burkholderiales</taxon>
        <taxon>Oxalobacteraceae</taxon>
        <taxon>Telluria group</taxon>
        <taxon>Massilia</taxon>
    </lineage>
</organism>
<keyword evidence="6" id="KW-1185">Reference proteome</keyword>
<sequence length="364" mass="40154">MELLETKFRKELTELVRSGMTGSRGSFALSVGKFISKVKTVDLELAKELSRFLTNQAILRGNDQFVAAPVDADSRMELVERTYPVVLSQLPVLPEEIKGELDDVLLEWASAEVLLQEGLAPARMLLFCGAPGVGKTLAAHWLAQQLDLPLLTLNLATVMSSFLGKTGNNIRAVFEHAAQAPCVLLLDEFDAIAKRRDDESDVGELKRLVNVLLQSLDEWPVNSLLIAATNHGDLLDPAVWRRFDHVLTFKKPDAALIARYLADVPMTDGARENLARLLQGESFSAIQQLLHAARKAALLGKVDFVQALVRLSVRLRLSRGDMAKPVEGEMLLMYLDGHSLREVGARFGKSHPTVGKIIKQYLGD</sequence>
<dbReference type="GO" id="GO:0005524">
    <property type="term" value="F:ATP binding"/>
    <property type="evidence" value="ECO:0007669"/>
    <property type="project" value="UniProtKB-KW"/>
</dbReference>
<dbReference type="CDD" id="cd19481">
    <property type="entry name" value="RecA-like_protease"/>
    <property type="match status" value="1"/>
</dbReference>
<dbReference type="InterPro" id="IPR050221">
    <property type="entry name" value="26S_Proteasome_ATPase"/>
</dbReference>